<reference evidence="1 2" key="1">
    <citation type="submission" date="2015-01" db="EMBL/GenBank/DDBJ databases">
        <title>Genome sequence of the anaerobic bacterium Geobacter soli GSS01, a dissimilatory Fe(III) reducer from soil.</title>
        <authorList>
            <person name="Yang G."/>
            <person name="Zhou S."/>
        </authorList>
    </citation>
    <scope>NUCLEOTIDE SEQUENCE [LARGE SCALE GENOMIC DNA]</scope>
    <source>
        <strain evidence="1 2">GSS01</strain>
    </source>
</reference>
<name>A0A0C1TM76_9BACT</name>
<dbReference type="Proteomes" id="UP000031433">
    <property type="component" value="Unassembled WGS sequence"/>
</dbReference>
<dbReference type="AlphaFoldDB" id="A0A0C1TM76"/>
<comment type="caution">
    <text evidence="1">The sequence shown here is derived from an EMBL/GenBank/DDBJ whole genome shotgun (WGS) entry which is preliminary data.</text>
</comment>
<accession>A0A0C1TM76</accession>
<evidence type="ECO:0008006" key="3">
    <source>
        <dbReference type="Google" id="ProtNLM"/>
    </source>
</evidence>
<dbReference type="RefSeq" id="WP_039644149.1">
    <property type="nucleotide sequence ID" value="NZ_JXBL01000001.1"/>
</dbReference>
<evidence type="ECO:0000313" key="2">
    <source>
        <dbReference type="Proteomes" id="UP000031433"/>
    </source>
</evidence>
<organism evidence="1 2">
    <name type="scientific">Geobacter soli</name>
    <dbReference type="NCBI Taxonomy" id="1510391"/>
    <lineage>
        <taxon>Bacteria</taxon>
        <taxon>Pseudomonadati</taxon>
        <taxon>Thermodesulfobacteriota</taxon>
        <taxon>Desulfuromonadia</taxon>
        <taxon>Geobacterales</taxon>
        <taxon>Geobacteraceae</taxon>
        <taxon>Geobacter</taxon>
    </lineage>
</organism>
<sequence>MSEGRPIKTLALYTTIYPGVEPFLPDWYRSVREQSDRDVALWIGLDSLTVEAAIDAMGGDPGATWVPAAPGDTPAQVRQRVFERLVDVVDGVVLVDSDDILHPSRVASARLALRSSDLVGCALRLVNQEGGDLGLVFGLPPGAGPADVLPRNNVFGLSNTAFRSDLLRRCLPIPSDVALVDWYLATRAWLLGARLDFDNVIRMDYRQHGANMARVRPPFGLPQVISDCGRVRHHFQLLLDALPEGVLADRRAAVEQVARDVEQFYHRVVLQPPRLEQYVKALNELEPAPLWWSTVAYPALQDLWTHEKEIQ</sequence>
<proteinExistence type="predicted"/>
<dbReference type="InterPro" id="IPR029044">
    <property type="entry name" value="Nucleotide-diphossugar_trans"/>
</dbReference>
<gene>
    <name evidence="1" type="ORF">SE37_04795</name>
</gene>
<keyword evidence="2" id="KW-1185">Reference proteome</keyword>
<protein>
    <recommendedName>
        <fullName evidence="3">Glycosyltransferase</fullName>
    </recommendedName>
</protein>
<dbReference type="SUPFAM" id="SSF53448">
    <property type="entry name" value="Nucleotide-diphospho-sugar transferases"/>
    <property type="match status" value="1"/>
</dbReference>
<dbReference type="EMBL" id="JXBL01000001">
    <property type="protein sequence ID" value="KIE41994.1"/>
    <property type="molecule type" value="Genomic_DNA"/>
</dbReference>
<evidence type="ECO:0000313" key="1">
    <source>
        <dbReference type="EMBL" id="KIE41994.1"/>
    </source>
</evidence>